<accession>F4R6M9</accession>
<dbReference type="GeneID" id="18921445"/>
<evidence type="ECO:0000313" key="3">
    <source>
        <dbReference type="Proteomes" id="UP000001072"/>
    </source>
</evidence>
<reference evidence="3" key="1">
    <citation type="journal article" date="2011" name="Proc. Natl. Acad. Sci. U.S.A.">
        <title>Obligate biotrophy features unraveled by the genomic analysis of rust fungi.</title>
        <authorList>
            <person name="Duplessis S."/>
            <person name="Cuomo C.A."/>
            <person name="Lin Y.-C."/>
            <person name="Aerts A."/>
            <person name="Tisserant E."/>
            <person name="Veneault-Fourrey C."/>
            <person name="Joly D.L."/>
            <person name="Hacquard S."/>
            <person name="Amselem J."/>
            <person name="Cantarel B.L."/>
            <person name="Chiu R."/>
            <person name="Coutinho P.M."/>
            <person name="Feau N."/>
            <person name="Field M."/>
            <person name="Frey P."/>
            <person name="Gelhaye E."/>
            <person name="Goldberg J."/>
            <person name="Grabherr M.G."/>
            <person name="Kodira C.D."/>
            <person name="Kohler A."/>
            <person name="Kuees U."/>
            <person name="Lindquist E.A."/>
            <person name="Lucas S.M."/>
            <person name="Mago R."/>
            <person name="Mauceli E."/>
            <person name="Morin E."/>
            <person name="Murat C."/>
            <person name="Pangilinan J.L."/>
            <person name="Park R."/>
            <person name="Pearson M."/>
            <person name="Quesneville H."/>
            <person name="Rouhier N."/>
            <person name="Sakthikumar S."/>
            <person name="Salamov A.A."/>
            <person name="Schmutz J."/>
            <person name="Selles B."/>
            <person name="Shapiro H."/>
            <person name="Tanguay P."/>
            <person name="Tuskan G.A."/>
            <person name="Henrissat B."/>
            <person name="Van de Peer Y."/>
            <person name="Rouze P."/>
            <person name="Ellis J.G."/>
            <person name="Dodds P.N."/>
            <person name="Schein J.E."/>
            <person name="Zhong S."/>
            <person name="Hamelin R.C."/>
            <person name="Grigoriev I.V."/>
            <person name="Szabo L.J."/>
            <person name="Martin F."/>
        </authorList>
    </citation>
    <scope>NUCLEOTIDE SEQUENCE [LARGE SCALE GENOMIC DNA]</scope>
    <source>
        <strain evidence="3">98AG31 / pathotype 3-4-7</strain>
    </source>
</reference>
<evidence type="ECO:0000256" key="1">
    <source>
        <dbReference type="SAM" id="MobiDB-lite"/>
    </source>
</evidence>
<evidence type="ECO:0000313" key="2">
    <source>
        <dbReference type="EMBL" id="EGG11904.1"/>
    </source>
</evidence>
<proteinExistence type="predicted"/>
<gene>
    <name evidence="2" type="ORF">MELLADRAFT_101686</name>
</gene>
<feature type="compositionally biased region" description="Low complexity" evidence="1">
    <location>
        <begin position="255"/>
        <end position="269"/>
    </location>
</feature>
<name>F4R6M9_MELLP</name>
<dbReference type="HOGENOM" id="CLU_604223_0_0_1"/>
<protein>
    <submittedName>
        <fullName evidence="2">Uncharacterized protein</fullName>
    </submittedName>
</protein>
<dbReference type="KEGG" id="mlr:MELLADRAFT_101686"/>
<dbReference type="AlphaFoldDB" id="F4R6M9"/>
<dbReference type="InParanoid" id="F4R6M9"/>
<dbReference type="RefSeq" id="XP_007404279.1">
    <property type="nucleotide sequence ID" value="XM_007404217.1"/>
</dbReference>
<organism evidence="3">
    <name type="scientific">Melampsora larici-populina (strain 98AG31 / pathotype 3-4-7)</name>
    <name type="common">Poplar leaf rust fungus</name>
    <dbReference type="NCBI Taxonomy" id="747676"/>
    <lineage>
        <taxon>Eukaryota</taxon>
        <taxon>Fungi</taxon>
        <taxon>Dikarya</taxon>
        <taxon>Basidiomycota</taxon>
        <taxon>Pucciniomycotina</taxon>
        <taxon>Pucciniomycetes</taxon>
        <taxon>Pucciniales</taxon>
        <taxon>Melampsoraceae</taxon>
        <taxon>Melampsora</taxon>
    </lineage>
</organism>
<dbReference type="EMBL" id="GL883091">
    <property type="protein sequence ID" value="EGG11904.1"/>
    <property type="molecule type" value="Genomic_DNA"/>
</dbReference>
<keyword evidence="3" id="KW-1185">Reference proteome</keyword>
<sequence length="467" mass="51117">MSYCSNSSLAFGLNLLRVFKSVITRTQVGLDNKLVPSILTVAKKSIAVNETSFVTATRYEVRSLRCEPLTLPSSEREPSVTEQLSVDFSVPSILFKDEVLVSSSIIKEEPLKIISPLANDSLSQSAVLPNILVEAALEPLATQSKHAPTTFSSTSAPSLFLAFLEASHLEASNRLLAEKSKSEPLDLGCAQFNSAYYRRHLPPALPRLSTSKKSKKAFCWRATLDAIMKESGEECDEILDELVEESGTESNRDISGSSTSSSSHSRSSSVSSYTTCIGSPVLTSISSFGQLQQKDTSTTITIQEPICNHPDVTPIRPSPSSFSSCKQSSFLDLIQSLNQQMINRMEKEKFEKSTLDVGCSQFNSAYYRRHLPPSLPALKSNKTFCWKSKLDQMMKEEGVEDISVEIVDQSTIKPTVICLPSINTSSSHVRSSSFSSDITVVDTPTLISFPKDSCLLPSTVELSFCLV</sequence>
<dbReference type="VEuPathDB" id="FungiDB:MELLADRAFT_101686"/>
<dbReference type="Proteomes" id="UP000001072">
    <property type="component" value="Unassembled WGS sequence"/>
</dbReference>
<feature type="region of interest" description="Disordered" evidence="1">
    <location>
        <begin position="244"/>
        <end position="269"/>
    </location>
</feature>